<sequence length="216" mass="23489">MFFCGWARYDGGGGMMPKSERRTRTEMLDHTREQLLAAGRRFFAEQGYAATSMDELTASVGLTRGALYHHFGGKSGLMDAVVRSMDDELCVELRAILRSTEDPLLALARRGRAYIEKTQAPEFQRIMFTDAPAVVTDAVEETARACIATLAEVVQDAKDRGTVSERVSPVVIATMLNGALADASRWVAAASGDAEREERLDAAIESAAALVEGLRL</sequence>
<dbReference type="InterPro" id="IPR049484">
    <property type="entry name" value="Rv0078-like_C"/>
</dbReference>
<dbReference type="PANTHER" id="PTHR47506:SF1">
    <property type="entry name" value="HTH-TYPE TRANSCRIPTIONAL REGULATOR YJDC"/>
    <property type="match status" value="1"/>
</dbReference>
<keyword evidence="2 4" id="KW-0238">DNA-binding</keyword>
<dbReference type="PROSITE" id="PS01081">
    <property type="entry name" value="HTH_TETR_1"/>
    <property type="match status" value="1"/>
</dbReference>
<dbReference type="OrthoDB" id="4726108at2"/>
<dbReference type="PRINTS" id="PR00455">
    <property type="entry name" value="HTHTETR"/>
</dbReference>
<evidence type="ECO:0000313" key="7">
    <source>
        <dbReference type="Proteomes" id="UP000269438"/>
    </source>
</evidence>
<dbReference type="GO" id="GO:0003677">
    <property type="term" value="F:DNA binding"/>
    <property type="evidence" value="ECO:0007669"/>
    <property type="project" value="UniProtKB-UniRule"/>
</dbReference>
<accession>A0A3L7AS91</accession>
<dbReference type="InterPro" id="IPR023772">
    <property type="entry name" value="DNA-bd_HTH_TetR-type_CS"/>
</dbReference>
<evidence type="ECO:0000256" key="2">
    <source>
        <dbReference type="ARBA" id="ARBA00023125"/>
    </source>
</evidence>
<comment type="caution">
    <text evidence="6">The sequence shown here is derived from an EMBL/GenBank/DDBJ whole genome shotgun (WGS) entry which is preliminary data.</text>
</comment>
<name>A0A3L7AS91_9MICO</name>
<evidence type="ECO:0000256" key="1">
    <source>
        <dbReference type="ARBA" id="ARBA00023015"/>
    </source>
</evidence>
<dbReference type="Proteomes" id="UP000269438">
    <property type="component" value="Unassembled WGS sequence"/>
</dbReference>
<dbReference type="Gene3D" id="1.10.357.10">
    <property type="entry name" value="Tetracycline Repressor, domain 2"/>
    <property type="match status" value="1"/>
</dbReference>
<dbReference type="Pfam" id="PF21351">
    <property type="entry name" value="TetR_C_41"/>
    <property type="match status" value="1"/>
</dbReference>
<dbReference type="SUPFAM" id="SSF46689">
    <property type="entry name" value="Homeodomain-like"/>
    <property type="match status" value="1"/>
</dbReference>
<dbReference type="EMBL" id="RCUY01000005">
    <property type="protein sequence ID" value="RLP83306.1"/>
    <property type="molecule type" value="Genomic_DNA"/>
</dbReference>
<dbReference type="SUPFAM" id="SSF48498">
    <property type="entry name" value="Tetracyclin repressor-like, C-terminal domain"/>
    <property type="match status" value="1"/>
</dbReference>
<dbReference type="InterPro" id="IPR036271">
    <property type="entry name" value="Tet_transcr_reg_TetR-rel_C_sf"/>
</dbReference>
<dbReference type="InterPro" id="IPR001647">
    <property type="entry name" value="HTH_TetR"/>
</dbReference>
<dbReference type="Pfam" id="PF00440">
    <property type="entry name" value="TetR_N"/>
    <property type="match status" value="1"/>
</dbReference>
<evidence type="ECO:0000256" key="3">
    <source>
        <dbReference type="ARBA" id="ARBA00023163"/>
    </source>
</evidence>
<reference evidence="6 7" key="1">
    <citation type="submission" date="2018-10" db="EMBL/GenBank/DDBJ databases">
        <authorList>
            <person name="Li J."/>
        </authorList>
    </citation>
    <scope>NUCLEOTIDE SEQUENCE [LARGE SCALE GENOMIC DNA]</scope>
    <source>
        <strain evidence="6 7">JCM 11654</strain>
    </source>
</reference>
<keyword evidence="1" id="KW-0805">Transcription regulation</keyword>
<evidence type="ECO:0000313" key="6">
    <source>
        <dbReference type="EMBL" id="RLP83306.1"/>
    </source>
</evidence>
<dbReference type="PANTHER" id="PTHR47506">
    <property type="entry name" value="TRANSCRIPTIONAL REGULATORY PROTEIN"/>
    <property type="match status" value="1"/>
</dbReference>
<dbReference type="PROSITE" id="PS50977">
    <property type="entry name" value="HTH_TETR_2"/>
    <property type="match status" value="1"/>
</dbReference>
<protein>
    <submittedName>
        <fullName evidence="6">TetR/AcrR family transcriptional regulator</fullName>
    </submittedName>
</protein>
<keyword evidence="7" id="KW-1185">Reference proteome</keyword>
<feature type="DNA-binding region" description="H-T-H motif" evidence="4">
    <location>
        <begin position="52"/>
        <end position="71"/>
    </location>
</feature>
<organism evidence="6 7">
    <name type="scientific">Mycetocola lacteus</name>
    <dbReference type="NCBI Taxonomy" id="76637"/>
    <lineage>
        <taxon>Bacteria</taxon>
        <taxon>Bacillati</taxon>
        <taxon>Actinomycetota</taxon>
        <taxon>Actinomycetes</taxon>
        <taxon>Micrococcales</taxon>
        <taxon>Microbacteriaceae</taxon>
        <taxon>Mycetocola</taxon>
    </lineage>
</organism>
<dbReference type="InterPro" id="IPR009057">
    <property type="entry name" value="Homeodomain-like_sf"/>
</dbReference>
<feature type="domain" description="HTH tetR-type" evidence="5">
    <location>
        <begin position="29"/>
        <end position="89"/>
    </location>
</feature>
<keyword evidence="3" id="KW-0804">Transcription</keyword>
<evidence type="ECO:0000256" key="4">
    <source>
        <dbReference type="PROSITE-ProRule" id="PRU00335"/>
    </source>
</evidence>
<evidence type="ECO:0000259" key="5">
    <source>
        <dbReference type="PROSITE" id="PS50977"/>
    </source>
</evidence>
<proteinExistence type="predicted"/>
<dbReference type="AlphaFoldDB" id="A0A3L7AS91"/>
<gene>
    <name evidence="6" type="ORF">D9V34_08780</name>
</gene>